<evidence type="ECO:0000313" key="1">
    <source>
        <dbReference type="EMBL" id="KKM69128.1"/>
    </source>
</evidence>
<sequence length="76" mass="8993">MCNDFEYELDWKLKCERCGKKPAVDLNNPLSEDDLFDYKSLCEKCGIEVYSKDIVADWAGTDLYLKKYPDMVEVWR</sequence>
<organism evidence="1">
    <name type="scientific">marine sediment metagenome</name>
    <dbReference type="NCBI Taxonomy" id="412755"/>
    <lineage>
        <taxon>unclassified sequences</taxon>
        <taxon>metagenomes</taxon>
        <taxon>ecological metagenomes</taxon>
    </lineage>
</organism>
<dbReference type="AlphaFoldDB" id="A0A0F9JHQ7"/>
<reference evidence="1" key="1">
    <citation type="journal article" date="2015" name="Nature">
        <title>Complex archaea that bridge the gap between prokaryotes and eukaryotes.</title>
        <authorList>
            <person name="Spang A."/>
            <person name="Saw J.H."/>
            <person name="Jorgensen S.L."/>
            <person name="Zaremba-Niedzwiedzka K."/>
            <person name="Martijn J."/>
            <person name="Lind A.E."/>
            <person name="van Eijk R."/>
            <person name="Schleper C."/>
            <person name="Guy L."/>
            <person name="Ettema T.J."/>
        </authorList>
    </citation>
    <scope>NUCLEOTIDE SEQUENCE</scope>
</reference>
<accession>A0A0F9JHQ7</accession>
<name>A0A0F9JHQ7_9ZZZZ</name>
<dbReference type="EMBL" id="LAZR01010044">
    <property type="protein sequence ID" value="KKM69128.1"/>
    <property type="molecule type" value="Genomic_DNA"/>
</dbReference>
<proteinExistence type="predicted"/>
<gene>
    <name evidence="1" type="ORF">LCGC14_1453970</name>
</gene>
<comment type="caution">
    <text evidence="1">The sequence shown here is derived from an EMBL/GenBank/DDBJ whole genome shotgun (WGS) entry which is preliminary data.</text>
</comment>
<protein>
    <submittedName>
        <fullName evidence="1">Uncharacterized protein</fullName>
    </submittedName>
</protein>